<reference evidence="8" key="1">
    <citation type="submission" date="2021-12" db="EMBL/GenBank/DDBJ databases">
        <authorList>
            <person name="Martin H S."/>
        </authorList>
    </citation>
    <scope>NUCLEOTIDE SEQUENCE</scope>
</reference>
<organism evidence="8 9">
    <name type="scientific">Brenthis ino</name>
    <name type="common">lesser marbled fritillary</name>
    <dbReference type="NCBI Taxonomy" id="405034"/>
    <lineage>
        <taxon>Eukaryota</taxon>
        <taxon>Metazoa</taxon>
        <taxon>Ecdysozoa</taxon>
        <taxon>Arthropoda</taxon>
        <taxon>Hexapoda</taxon>
        <taxon>Insecta</taxon>
        <taxon>Pterygota</taxon>
        <taxon>Neoptera</taxon>
        <taxon>Endopterygota</taxon>
        <taxon>Lepidoptera</taxon>
        <taxon>Glossata</taxon>
        <taxon>Ditrysia</taxon>
        <taxon>Papilionoidea</taxon>
        <taxon>Nymphalidae</taxon>
        <taxon>Heliconiinae</taxon>
        <taxon>Argynnini</taxon>
        <taxon>Brenthis</taxon>
    </lineage>
</organism>
<dbReference type="Proteomes" id="UP000838878">
    <property type="component" value="Chromosome 5"/>
</dbReference>
<dbReference type="PRINTS" id="PR01035">
    <property type="entry name" value="TCRTETA"/>
</dbReference>
<keyword evidence="5 6" id="KW-0472">Membrane</keyword>
<dbReference type="InterPro" id="IPR036259">
    <property type="entry name" value="MFS_trans_sf"/>
</dbReference>
<dbReference type="Pfam" id="PF07690">
    <property type="entry name" value="MFS_1"/>
    <property type="match status" value="1"/>
</dbReference>
<dbReference type="Gene3D" id="1.20.1250.20">
    <property type="entry name" value="MFS general substrate transporter like domains"/>
    <property type="match status" value="1"/>
</dbReference>
<evidence type="ECO:0000256" key="3">
    <source>
        <dbReference type="ARBA" id="ARBA00022692"/>
    </source>
</evidence>
<feature type="transmembrane region" description="Helical" evidence="6">
    <location>
        <begin position="161"/>
        <end position="180"/>
    </location>
</feature>
<dbReference type="EMBL" id="OV170225">
    <property type="protein sequence ID" value="CAH0725194.1"/>
    <property type="molecule type" value="Genomic_DNA"/>
</dbReference>
<proteinExistence type="predicted"/>
<dbReference type="GO" id="GO:0016020">
    <property type="term" value="C:membrane"/>
    <property type="evidence" value="ECO:0007669"/>
    <property type="project" value="UniProtKB-SubCell"/>
</dbReference>
<evidence type="ECO:0000256" key="6">
    <source>
        <dbReference type="SAM" id="Phobius"/>
    </source>
</evidence>
<feature type="transmembrane region" description="Helical" evidence="6">
    <location>
        <begin position="128"/>
        <end position="149"/>
    </location>
</feature>
<evidence type="ECO:0000256" key="5">
    <source>
        <dbReference type="ARBA" id="ARBA00023136"/>
    </source>
</evidence>
<keyword evidence="3 6" id="KW-0812">Transmembrane</keyword>
<dbReference type="AlphaFoldDB" id="A0A8J9UUN3"/>
<evidence type="ECO:0000313" key="9">
    <source>
        <dbReference type="Proteomes" id="UP000838878"/>
    </source>
</evidence>
<feature type="non-terminal residue" evidence="8">
    <location>
        <position position="200"/>
    </location>
</feature>
<evidence type="ECO:0000256" key="1">
    <source>
        <dbReference type="ARBA" id="ARBA00004141"/>
    </source>
</evidence>
<gene>
    <name evidence="8" type="ORF">BINO364_LOCUS10806</name>
</gene>
<dbReference type="OrthoDB" id="440553at2759"/>
<comment type="subcellular location">
    <subcellularLocation>
        <location evidence="1">Membrane</location>
        <topology evidence="1">Multi-pass membrane protein</topology>
    </subcellularLocation>
</comment>
<evidence type="ECO:0000256" key="2">
    <source>
        <dbReference type="ARBA" id="ARBA00022448"/>
    </source>
</evidence>
<dbReference type="PROSITE" id="PS50850">
    <property type="entry name" value="MFS"/>
    <property type="match status" value="1"/>
</dbReference>
<feature type="transmembrane region" description="Helical" evidence="6">
    <location>
        <begin position="70"/>
        <end position="97"/>
    </location>
</feature>
<dbReference type="GO" id="GO:0022857">
    <property type="term" value="F:transmembrane transporter activity"/>
    <property type="evidence" value="ECO:0007669"/>
    <property type="project" value="InterPro"/>
</dbReference>
<keyword evidence="9" id="KW-1185">Reference proteome</keyword>
<feature type="transmembrane region" description="Helical" evidence="6">
    <location>
        <begin position="6"/>
        <end position="26"/>
    </location>
</feature>
<accession>A0A8J9UUN3</accession>
<feature type="transmembrane region" description="Helical" evidence="6">
    <location>
        <begin position="38"/>
        <end position="58"/>
    </location>
</feature>
<keyword evidence="2" id="KW-0813">Transport</keyword>
<dbReference type="PANTHER" id="PTHR23504">
    <property type="entry name" value="MAJOR FACILITATOR SUPERFAMILY DOMAIN-CONTAINING PROTEIN 10"/>
    <property type="match status" value="1"/>
</dbReference>
<dbReference type="InterPro" id="IPR001958">
    <property type="entry name" value="Tet-R_TetA/multi-R_MdtG-like"/>
</dbReference>
<evidence type="ECO:0000256" key="4">
    <source>
        <dbReference type="ARBA" id="ARBA00022989"/>
    </source>
</evidence>
<keyword evidence="4 6" id="KW-1133">Transmembrane helix</keyword>
<dbReference type="InterPro" id="IPR020846">
    <property type="entry name" value="MFS_dom"/>
</dbReference>
<evidence type="ECO:0000259" key="7">
    <source>
        <dbReference type="PROSITE" id="PS50850"/>
    </source>
</evidence>
<dbReference type="SUPFAM" id="SSF103473">
    <property type="entry name" value="MFS general substrate transporter"/>
    <property type="match status" value="1"/>
</dbReference>
<dbReference type="InterPro" id="IPR011701">
    <property type="entry name" value="MFS"/>
</dbReference>
<protein>
    <recommendedName>
        <fullName evidence="7">Major facilitator superfamily (MFS) profile domain-containing protein</fullName>
    </recommendedName>
</protein>
<feature type="domain" description="Major facilitator superfamily (MFS) profile" evidence="7">
    <location>
        <begin position="4"/>
        <end position="200"/>
    </location>
</feature>
<evidence type="ECO:0000313" key="8">
    <source>
        <dbReference type="EMBL" id="CAH0725194.1"/>
    </source>
</evidence>
<dbReference type="PANTHER" id="PTHR23504:SF14">
    <property type="entry name" value="MAJOR FACILITATOR SUPERFAMILY DOMAIN-CONTAINING PROTEIN 9"/>
    <property type="match status" value="1"/>
</dbReference>
<sequence>MALPIRLLQLVAFLDLLAVGLIVPLIPNHVRQMGGNHIYIGLLGSIYAGSQFGSGPFIGSLSDLKGRKFILITTLLLCSIAYMVLSITHSIATILIIRAVLGLFKQTQLLTKALVPDYEKDERKQSNIYGKMAAISGVGITIGPVIGGHIVEDFPSQGFNFIAWIVGMCFIINAGIVYLLPKTILLRKQQQGTKNHLKIL</sequence>
<name>A0A8J9UUN3_9NEOP</name>